<dbReference type="eggNOG" id="ENOG502ZB0G">
    <property type="taxonomic scope" value="Bacteria"/>
</dbReference>
<dbReference type="Proteomes" id="UP000011058">
    <property type="component" value="Chromosome"/>
</dbReference>
<sequence length="290" mass="33289">MKTGLFWLTDMVIVAGTHGQFCNQLFRLGHHVANAIQLGYEVNCADFEHKHLFPHLMQHRLVSDKPLLSGFQQKLLKVGTRRPFQGTIRRLFEQQGYAVIDRAYEFNHADQRFLEQATQQRVIVTHWDFRDYESFNQQYAALKNMFALPAQAQKEATELIEKARCQGNMVVGVHLRRGDYAAWKGGKYYYDDDAYAGMMAHITDLLPEKRVTFVLCSNEPIRHAAFANWSTVVSDKTFLGDLATLSQCDLLFGPPSTFSGWASFIGQVPHYHMHQPNAKPRFDEFKVARG</sequence>
<dbReference type="InterPro" id="IPR002516">
    <property type="entry name" value="Glyco_trans_11"/>
</dbReference>
<evidence type="ECO:0000313" key="4">
    <source>
        <dbReference type="Proteomes" id="UP000011058"/>
    </source>
</evidence>
<evidence type="ECO:0000256" key="2">
    <source>
        <dbReference type="ARBA" id="ARBA00022679"/>
    </source>
</evidence>
<evidence type="ECO:0008006" key="5">
    <source>
        <dbReference type="Google" id="ProtNLM"/>
    </source>
</evidence>
<keyword evidence="4" id="KW-1185">Reference proteome</keyword>
<dbReference type="GO" id="GO:0016020">
    <property type="term" value="C:membrane"/>
    <property type="evidence" value="ECO:0007669"/>
    <property type="project" value="InterPro"/>
</dbReference>
<dbReference type="STRING" id="1166018.FAES_0804"/>
<reference evidence="3 4" key="1">
    <citation type="journal article" date="2012" name="J. Bacteriol.">
        <title>Genome Sequence of Fibrella aestuarina BUZ 2T, a Filamentous Marine Bacterium.</title>
        <authorList>
            <person name="Filippini M."/>
            <person name="Qi W."/>
            <person name="Blom J."/>
            <person name="Goesmann A."/>
            <person name="Smits T.H."/>
            <person name="Bagheri H.C."/>
        </authorList>
    </citation>
    <scope>NUCLEOTIDE SEQUENCE [LARGE SCALE GENOMIC DNA]</scope>
    <source>
        <strain evidence="4">BUZ 2T</strain>
    </source>
</reference>
<dbReference type="Pfam" id="PF01531">
    <property type="entry name" value="Glyco_transf_11"/>
    <property type="match status" value="1"/>
</dbReference>
<dbReference type="GO" id="GO:0005975">
    <property type="term" value="P:carbohydrate metabolic process"/>
    <property type="evidence" value="ECO:0007669"/>
    <property type="project" value="InterPro"/>
</dbReference>
<dbReference type="GO" id="GO:0008107">
    <property type="term" value="F:galactoside 2-alpha-L-fucosyltransferase activity"/>
    <property type="evidence" value="ECO:0007669"/>
    <property type="project" value="InterPro"/>
</dbReference>
<name>I0K3W2_9BACT</name>
<protein>
    <recommendedName>
        <fullName evidence="5">Glycosyl transferase family 11</fullName>
    </recommendedName>
</protein>
<dbReference type="OrthoDB" id="639736at2"/>
<organism evidence="3 4">
    <name type="scientific">Fibrella aestuarina BUZ 2</name>
    <dbReference type="NCBI Taxonomy" id="1166018"/>
    <lineage>
        <taxon>Bacteria</taxon>
        <taxon>Pseudomonadati</taxon>
        <taxon>Bacteroidota</taxon>
        <taxon>Cytophagia</taxon>
        <taxon>Cytophagales</taxon>
        <taxon>Spirosomataceae</taxon>
        <taxon>Fibrella</taxon>
    </lineage>
</organism>
<evidence type="ECO:0000313" key="3">
    <source>
        <dbReference type="EMBL" id="CCG98815.1"/>
    </source>
</evidence>
<proteinExistence type="predicted"/>
<dbReference type="EMBL" id="HE796683">
    <property type="protein sequence ID" value="CCG98815.1"/>
    <property type="molecule type" value="Genomic_DNA"/>
</dbReference>
<dbReference type="Gene3D" id="3.40.50.11350">
    <property type="match status" value="1"/>
</dbReference>
<dbReference type="HOGENOM" id="CLU_081836_0_0_10"/>
<evidence type="ECO:0000256" key="1">
    <source>
        <dbReference type="ARBA" id="ARBA00022676"/>
    </source>
</evidence>
<dbReference type="AlphaFoldDB" id="I0K3W2"/>
<accession>I0K3W2</accession>
<keyword evidence="2" id="KW-0808">Transferase</keyword>
<gene>
    <name evidence="3" type="ORF">FAES_0804</name>
</gene>
<dbReference type="RefSeq" id="WP_015329915.1">
    <property type="nucleotide sequence ID" value="NC_020054.1"/>
</dbReference>
<dbReference type="KEGG" id="fae:FAES_0804"/>
<keyword evidence="1" id="KW-0328">Glycosyltransferase</keyword>